<dbReference type="PANTHER" id="PTHR35936:SF32">
    <property type="entry name" value="MEMBRANE-BOUND LYTIC MUREIN TRANSGLYCOSYLASE F"/>
    <property type="match status" value="1"/>
</dbReference>
<comment type="subcellular location">
    <subcellularLocation>
        <location evidence="1">Cell outer membrane</location>
        <topology evidence="1">Peripheral membrane protein</topology>
    </subcellularLocation>
</comment>
<evidence type="ECO:0000256" key="2">
    <source>
        <dbReference type="ARBA" id="ARBA00022729"/>
    </source>
</evidence>
<dbReference type="Pfam" id="PF00497">
    <property type="entry name" value="SBP_bac_3"/>
    <property type="match status" value="1"/>
</dbReference>
<dbReference type="EMBL" id="FZOC01000011">
    <property type="protein sequence ID" value="SNS26518.1"/>
    <property type="molecule type" value="Genomic_DNA"/>
</dbReference>
<dbReference type="CDD" id="cd13403">
    <property type="entry name" value="MLTF-like"/>
    <property type="match status" value="1"/>
</dbReference>
<keyword evidence="3" id="KW-0998">Cell outer membrane</keyword>
<protein>
    <submittedName>
        <fullName evidence="5">Membrane-bound lytic murein transglycosylase MltF</fullName>
    </submittedName>
</protein>
<name>A0A239D3A5_9BACT</name>
<dbReference type="InterPro" id="IPR023346">
    <property type="entry name" value="Lysozyme-like_dom_sf"/>
</dbReference>
<dbReference type="Pfam" id="PF01464">
    <property type="entry name" value="SLT"/>
    <property type="match status" value="1"/>
</dbReference>
<evidence type="ECO:0000259" key="4">
    <source>
        <dbReference type="SMART" id="SM00062"/>
    </source>
</evidence>
<reference evidence="5 6" key="1">
    <citation type="submission" date="2017-06" db="EMBL/GenBank/DDBJ databases">
        <authorList>
            <person name="Kim H.J."/>
            <person name="Triplett B.A."/>
        </authorList>
    </citation>
    <scope>NUCLEOTIDE SEQUENCE [LARGE SCALE GENOMIC DNA]</scope>
    <source>
        <strain evidence="5 6">DSM 13116</strain>
    </source>
</reference>
<keyword evidence="6" id="KW-1185">Reference proteome</keyword>
<dbReference type="CDD" id="cd01009">
    <property type="entry name" value="PBP2_YfhD_N"/>
    <property type="match status" value="1"/>
</dbReference>
<keyword evidence="2" id="KW-0732">Signal</keyword>
<feature type="domain" description="Solute-binding protein family 3/N-terminal" evidence="4">
    <location>
        <begin position="65"/>
        <end position="304"/>
    </location>
</feature>
<evidence type="ECO:0000313" key="5">
    <source>
        <dbReference type="EMBL" id="SNS26518.1"/>
    </source>
</evidence>
<dbReference type="InterPro" id="IPR008258">
    <property type="entry name" value="Transglycosylase_SLT_dom_1"/>
</dbReference>
<dbReference type="SUPFAM" id="SSF53850">
    <property type="entry name" value="Periplasmic binding protein-like II"/>
    <property type="match status" value="1"/>
</dbReference>
<keyword evidence="3" id="KW-0472">Membrane</keyword>
<gene>
    <name evidence="5" type="ORF">SAMN04488503_0077</name>
</gene>
<dbReference type="Proteomes" id="UP000198324">
    <property type="component" value="Unassembled WGS sequence"/>
</dbReference>
<dbReference type="GO" id="GO:0009279">
    <property type="term" value="C:cell outer membrane"/>
    <property type="evidence" value="ECO:0007669"/>
    <property type="project" value="UniProtKB-SubCell"/>
</dbReference>
<evidence type="ECO:0000313" key="6">
    <source>
        <dbReference type="Proteomes" id="UP000198324"/>
    </source>
</evidence>
<evidence type="ECO:0000256" key="3">
    <source>
        <dbReference type="ARBA" id="ARBA00023237"/>
    </source>
</evidence>
<organism evidence="5 6">
    <name type="scientific">Humidesulfovibrio mexicanus</name>
    <dbReference type="NCBI Taxonomy" id="147047"/>
    <lineage>
        <taxon>Bacteria</taxon>
        <taxon>Pseudomonadati</taxon>
        <taxon>Thermodesulfobacteriota</taxon>
        <taxon>Desulfovibrionia</taxon>
        <taxon>Desulfovibrionales</taxon>
        <taxon>Desulfovibrionaceae</taxon>
        <taxon>Humidesulfovibrio</taxon>
    </lineage>
</organism>
<proteinExistence type="predicted"/>
<dbReference type="PANTHER" id="PTHR35936">
    <property type="entry name" value="MEMBRANE-BOUND LYTIC MUREIN TRANSGLYCOSYLASE F"/>
    <property type="match status" value="1"/>
</dbReference>
<sequence length="490" mass="54050">MDAPCRFRAFGRRSPAFCLPVLALLAVLALCPPLEVARAQDQAPQAVQFLHASTADLPEMLRRGQVRVLVTPSRTNFYMAPDGSFQGLEHDLTLLLEKSLNKGRKKGEPKVSVLFVPVLLDELIPALLEGRGDIAAAGLTITPAREQLVAFTEPCFRDVRDVLVTRTDTPPVKSRYDLSGRVLHVAAGSSHAEHLAMLGRDFERRGLPPMTVVEADHVLDVENLLEMLSAGLVDNVLADEHVARLWAGVLPGLAVFPQAQATHGGRIAWAVRKDNPLLLAAANTALRQSAKRQTALFHKNFPASQAGMRWIQNPFLSPKTAQYVPEFKRRSEEYGFDWLHLMAQGFQESGLDNSVRSHMGAVGVMQVLPSTGAALGFRDIRPAPENIHAGTRYMGHLRDQEIGPDGLDEEQRFYFALASYNAGPARIRRLRQQARVQGLDPNVWFGSVERAALQSGLQATVAYVRNVRAYAIAYSLSYDIHQKRVRAAGR</sequence>
<dbReference type="InterPro" id="IPR001638">
    <property type="entry name" value="Solute-binding_3/MltF_N"/>
</dbReference>
<dbReference type="Gene3D" id="3.40.190.10">
    <property type="entry name" value="Periplasmic binding protein-like II"/>
    <property type="match status" value="2"/>
</dbReference>
<dbReference type="AlphaFoldDB" id="A0A239D3A5"/>
<dbReference type="SUPFAM" id="SSF53955">
    <property type="entry name" value="Lysozyme-like"/>
    <property type="match status" value="1"/>
</dbReference>
<evidence type="ECO:0000256" key="1">
    <source>
        <dbReference type="ARBA" id="ARBA00004339"/>
    </source>
</evidence>
<accession>A0A239D3A5</accession>
<dbReference type="SMART" id="SM00062">
    <property type="entry name" value="PBPb"/>
    <property type="match status" value="1"/>
</dbReference>
<dbReference type="OrthoDB" id="9801695at2"/>
<dbReference type="Gene3D" id="1.10.530.10">
    <property type="match status" value="1"/>
</dbReference>